<protein>
    <submittedName>
        <fullName evidence="1">Uncharacterized protein</fullName>
    </submittedName>
</protein>
<dbReference type="EMBL" id="WGGD01000005">
    <property type="protein sequence ID" value="MUN27938.1"/>
    <property type="molecule type" value="Genomic_DNA"/>
</dbReference>
<dbReference type="RefSeq" id="WP_054837826.1">
    <property type="nucleotide sequence ID" value="NZ_BBBY01000002.1"/>
</dbReference>
<keyword evidence="2" id="KW-1185">Reference proteome</keyword>
<organism evidence="1 2">
    <name type="scientific">Sulfuracidifex metallicus DSM 6482 = JCM 9184</name>
    <dbReference type="NCBI Taxonomy" id="523847"/>
    <lineage>
        <taxon>Archaea</taxon>
        <taxon>Thermoproteota</taxon>
        <taxon>Thermoprotei</taxon>
        <taxon>Sulfolobales</taxon>
        <taxon>Sulfolobaceae</taxon>
        <taxon>Sulfuracidifex</taxon>
    </lineage>
</organism>
<dbReference type="Proteomes" id="UP000470772">
    <property type="component" value="Unassembled WGS sequence"/>
</dbReference>
<proteinExistence type="predicted"/>
<gene>
    <name evidence="1" type="ORF">GC250_00300</name>
</gene>
<reference evidence="1 2" key="1">
    <citation type="submission" date="2019-10" db="EMBL/GenBank/DDBJ databases">
        <title>Sequencing and Assembly of Multiple Reported Metal-Biooxidizing Members of the Extremely Thermoacidophilic Archaeal Family Sulfolobaceae.</title>
        <authorList>
            <person name="Counts J.A."/>
            <person name="Kelly R.M."/>
        </authorList>
    </citation>
    <scope>NUCLEOTIDE SEQUENCE [LARGE SCALE GENOMIC DNA]</scope>
    <source>
        <strain evidence="1 2">DSM 6482</strain>
    </source>
</reference>
<accession>A0A6A9QJP2</accession>
<dbReference type="OrthoDB" id="36088at2157"/>
<name>A0A6A9QJP2_SULME</name>
<evidence type="ECO:0000313" key="1">
    <source>
        <dbReference type="EMBL" id="MUN27938.1"/>
    </source>
</evidence>
<comment type="caution">
    <text evidence="1">The sequence shown here is derived from an EMBL/GenBank/DDBJ whole genome shotgun (WGS) entry which is preliminary data.</text>
</comment>
<dbReference type="AlphaFoldDB" id="A0A6A9QJP2"/>
<evidence type="ECO:0000313" key="2">
    <source>
        <dbReference type="Proteomes" id="UP000470772"/>
    </source>
</evidence>
<sequence length="104" mass="11782">MFSLEFQVMGDYDIDKLRDFISSVDYIFQDICKTVKIGASYLCAPNPSTMLIVYMNVTNLKDVKTVLKVNAEDASYAVSVVSEINERLKKMGFHMNLDSSFMTS</sequence>